<proteinExistence type="predicted"/>
<dbReference type="Proteomes" id="UP000509704">
    <property type="component" value="Chromosome 5"/>
</dbReference>
<organism evidence="2 3">
    <name type="scientific">Zygotorulaspora mrakii</name>
    <name type="common">Zygosaccharomyces mrakii</name>
    <dbReference type="NCBI Taxonomy" id="42260"/>
    <lineage>
        <taxon>Eukaryota</taxon>
        <taxon>Fungi</taxon>
        <taxon>Dikarya</taxon>
        <taxon>Ascomycota</taxon>
        <taxon>Saccharomycotina</taxon>
        <taxon>Saccharomycetes</taxon>
        <taxon>Saccharomycetales</taxon>
        <taxon>Saccharomycetaceae</taxon>
        <taxon>Zygotorulaspora</taxon>
    </lineage>
</organism>
<dbReference type="KEGG" id="zmk:HG535_0E00360"/>
<dbReference type="EMBL" id="CP058608">
    <property type="protein sequence ID" value="QLG72952.1"/>
    <property type="molecule type" value="Genomic_DNA"/>
</dbReference>
<accession>A0A7H9B5A6</accession>
<evidence type="ECO:0000256" key="1">
    <source>
        <dbReference type="SAM" id="MobiDB-lite"/>
    </source>
</evidence>
<sequence length="170" mass="19763">MNWHEKFNHYTRIGNLLFGRKEHISQKRNAASKGCFPPLFVSAYGRANAPHLPRQEIPKQKRNHDDEKRRKETQNSFHFRPRYLAFTLLRQISPSASKQGGWIRQVRAQFVSHLNLERNETETKRDLWLHNNKRYSSRIFAGGAGSAAQVAKVLFKSPTDETGTMHLMAH</sequence>
<dbReference type="AlphaFoldDB" id="A0A7H9B5A6"/>
<dbReference type="GeneID" id="59236694"/>
<dbReference type="RefSeq" id="XP_037144679.1">
    <property type="nucleotide sequence ID" value="XM_037288784.1"/>
</dbReference>
<protein>
    <submittedName>
        <fullName evidence="2">Uncharacterized protein</fullName>
    </submittedName>
</protein>
<feature type="region of interest" description="Disordered" evidence="1">
    <location>
        <begin position="50"/>
        <end position="74"/>
    </location>
</feature>
<gene>
    <name evidence="2" type="ORF">HG535_0E00360</name>
</gene>
<reference evidence="2 3" key="1">
    <citation type="submission" date="2020-07" db="EMBL/GenBank/DDBJ databases">
        <title>The yeast mating-type switching endonuclease HO is a domesticated member of an unorthodox homing genetic element family.</title>
        <authorList>
            <person name="Coughlan A.Y."/>
            <person name="Lombardi L."/>
            <person name="Braun-Galleani S."/>
            <person name="Martos A.R."/>
            <person name="Galeote V."/>
            <person name="Bigey F."/>
            <person name="Dequin S."/>
            <person name="Byrne K.P."/>
            <person name="Wolfe K.H."/>
        </authorList>
    </citation>
    <scope>NUCLEOTIDE SEQUENCE [LARGE SCALE GENOMIC DNA]</scope>
    <source>
        <strain evidence="2 3">NRRL Y-6702</strain>
    </source>
</reference>
<feature type="compositionally biased region" description="Basic and acidic residues" evidence="1">
    <location>
        <begin position="53"/>
        <end position="73"/>
    </location>
</feature>
<name>A0A7H9B5A6_ZYGMR</name>
<keyword evidence="3" id="KW-1185">Reference proteome</keyword>
<evidence type="ECO:0000313" key="3">
    <source>
        <dbReference type="Proteomes" id="UP000509704"/>
    </source>
</evidence>
<evidence type="ECO:0000313" key="2">
    <source>
        <dbReference type="EMBL" id="QLG72952.1"/>
    </source>
</evidence>